<dbReference type="GO" id="GO:0003676">
    <property type="term" value="F:nucleic acid binding"/>
    <property type="evidence" value="ECO:0007669"/>
    <property type="project" value="InterPro"/>
</dbReference>
<dbReference type="EMBL" id="KU737346">
    <property type="protein sequence ID" value="AMW61828.1"/>
    <property type="molecule type" value="Genomic_DNA"/>
</dbReference>
<dbReference type="InterPro" id="IPR002711">
    <property type="entry name" value="HNH"/>
</dbReference>
<evidence type="ECO:0000259" key="1">
    <source>
        <dbReference type="Pfam" id="PF01844"/>
    </source>
</evidence>
<feature type="domain" description="HNH" evidence="1">
    <location>
        <begin position="100"/>
        <end position="156"/>
    </location>
</feature>
<organism evidence="2 3">
    <name type="scientific">Bacillus phage Vinny</name>
    <dbReference type="NCBI Taxonomy" id="1805955"/>
    <lineage>
        <taxon>Viruses</taxon>
        <taxon>Duplodnaviria</taxon>
        <taxon>Heunggongvirae</taxon>
        <taxon>Uroviricota</taxon>
        <taxon>Caudoviricetes</taxon>
        <taxon>Herelleviridae</taxon>
        <taxon>Bastillevirinae</taxon>
        <taxon>Bastillevirus</taxon>
        <taxon>Bastillevirus evoli</taxon>
    </lineage>
</organism>
<dbReference type="Pfam" id="PF01844">
    <property type="entry name" value="HNH"/>
    <property type="match status" value="1"/>
</dbReference>
<keyword evidence="2" id="KW-0540">Nuclease</keyword>
<proteinExistence type="predicted"/>
<dbReference type="Proteomes" id="UP000225538">
    <property type="component" value="Segment"/>
</dbReference>
<sequence>MPTCKKCNVDFPNFMKIEGKRRNLQKRQYCIDCSPFGRHNTKQIHLDNNKEIECTCTLCGKDYVYARSTGCTKTKCNACCVRVNRQKLKIRAVEYKGGACQRCGYNKSYRALQFHHLDPEEKYFQIGGKVMLWDKIKKELDKCILLCANCHLEEHESLDNLKLRLP</sequence>
<accession>A0A143FJ16</accession>
<evidence type="ECO:0000313" key="3">
    <source>
        <dbReference type="Proteomes" id="UP000225538"/>
    </source>
</evidence>
<dbReference type="GO" id="GO:0008270">
    <property type="term" value="F:zinc ion binding"/>
    <property type="evidence" value="ECO:0007669"/>
    <property type="project" value="InterPro"/>
</dbReference>
<evidence type="ECO:0000313" key="2">
    <source>
        <dbReference type="EMBL" id="AMW61828.1"/>
    </source>
</evidence>
<protein>
    <submittedName>
        <fullName evidence="2">HNH endonuclease</fullName>
    </submittedName>
</protein>
<keyword evidence="2" id="KW-0255">Endonuclease</keyword>
<dbReference type="GO" id="GO:0004519">
    <property type="term" value="F:endonuclease activity"/>
    <property type="evidence" value="ECO:0007669"/>
    <property type="project" value="UniProtKB-KW"/>
</dbReference>
<name>A0A143FJ16_9CAUD</name>
<reference evidence="2 3" key="1">
    <citation type="submission" date="2016-02" db="EMBL/GenBank/DDBJ databases">
        <authorList>
            <person name="Wen L."/>
            <person name="He K."/>
            <person name="Yang H."/>
        </authorList>
    </citation>
    <scope>NUCLEOTIDE SEQUENCE [LARGE SCALE GENOMIC DNA]</scope>
</reference>
<gene>
    <name evidence="2" type="ORF">DNAM5_81</name>
</gene>
<keyword evidence="2" id="KW-0378">Hydrolase</keyword>